<proteinExistence type="predicted"/>
<keyword evidence="3" id="KW-1185">Reference proteome</keyword>
<gene>
    <name evidence="2" type="ORF">HEB94_001481</name>
</gene>
<evidence type="ECO:0000313" key="3">
    <source>
        <dbReference type="Proteomes" id="UP000638648"/>
    </source>
</evidence>
<sequence>MRCITIPAIESSAWTTVTVHGNEFQRFAVPTRWLDEKDGLAAALLEYTEGRQPGDTVVVSEKVAVLLLDRWVPVASVRARWDARLIARFVRPGPGARGLSHPEKMQYVINTAGRPRIYAAAAAAALTRPFGIRGAFYRVAPTLARDIDGGRRPYEDKLFPPFTTDEATEICADLELKLGTGVAIVDINDAYGSIRGVSRGALPARLLSDVLVDNPLGQRQTGTPFGIIRPVRRPAPVEGQSGTTKPVHSGAE</sequence>
<evidence type="ECO:0008006" key="4">
    <source>
        <dbReference type="Google" id="ProtNLM"/>
    </source>
</evidence>
<dbReference type="AlphaFoldDB" id="A0A927MTP3"/>
<evidence type="ECO:0000256" key="1">
    <source>
        <dbReference type="SAM" id="MobiDB-lite"/>
    </source>
</evidence>
<dbReference type="EMBL" id="JADBEM010000001">
    <property type="protein sequence ID" value="MBE1604633.1"/>
    <property type="molecule type" value="Genomic_DNA"/>
</dbReference>
<reference evidence="2" key="1">
    <citation type="submission" date="2020-10" db="EMBL/GenBank/DDBJ databases">
        <title>Sequencing the genomes of 1000 actinobacteria strains.</title>
        <authorList>
            <person name="Klenk H.-P."/>
        </authorList>
    </citation>
    <scope>NUCLEOTIDE SEQUENCE</scope>
    <source>
        <strain evidence="2">DSM 45354</strain>
    </source>
</reference>
<dbReference type="Proteomes" id="UP000638648">
    <property type="component" value="Unassembled WGS sequence"/>
</dbReference>
<dbReference type="SUPFAM" id="SSF144010">
    <property type="entry name" value="CofE-like"/>
    <property type="match status" value="1"/>
</dbReference>
<evidence type="ECO:0000313" key="2">
    <source>
        <dbReference type="EMBL" id="MBE1604633.1"/>
    </source>
</evidence>
<comment type="caution">
    <text evidence="2">The sequence shown here is derived from an EMBL/GenBank/DDBJ whole genome shotgun (WGS) entry which is preliminary data.</text>
</comment>
<name>A0A927MTP3_9ACTN</name>
<feature type="region of interest" description="Disordered" evidence="1">
    <location>
        <begin position="222"/>
        <end position="252"/>
    </location>
</feature>
<protein>
    <recommendedName>
        <fullName evidence="4">Coenzyme F420:L-glutamate ligase-like domain-containing protein</fullName>
    </recommendedName>
</protein>
<organism evidence="2 3">
    <name type="scientific">Actinopolymorpha pittospori</name>
    <dbReference type="NCBI Taxonomy" id="648752"/>
    <lineage>
        <taxon>Bacteria</taxon>
        <taxon>Bacillati</taxon>
        <taxon>Actinomycetota</taxon>
        <taxon>Actinomycetes</taxon>
        <taxon>Propionibacteriales</taxon>
        <taxon>Actinopolymorphaceae</taxon>
        <taxon>Actinopolymorpha</taxon>
    </lineage>
</organism>
<accession>A0A927MTP3</accession>
<dbReference type="RefSeq" id="WP_192749134.1">
    <property type="nucleotide sequence ID" value="NZ_BAABJL010000043.1"/>
</dbReference>